<evidence type="ECO:0000313" key="1">
    <source>
        <dbReference type="EMBL" id="OUM49343.1"/>
    </source>
</evidence>
<dbReference type="RefSeq" id="WP_088093861.1">
    <property type="nucleotide sequence ID" value="NZ_JBALMA010000308.1"/>
</dbReference>
<dbReference type="Proteomes" id="UP000195321">
    <property type="component" value="Unassembled WGS sequence"/>
</dbReference>
<protein>
    <submittedName>
        <fullName evidence="1">Uncharacterized protein</fullName>
    </submittedName>
</protein>
<gene>
    <name evidence="1" type="ORF">BW425_07975</name>
</gene>
<dbReference type="EMBL" id="MWPX01000006">
    <property type="protein sequence ID" value="OUM49343.1"/>
    <property type="molecule type" value="Genomic_DNA"/>
</dbReference>
<evidence type="ECO:0000313" key="2">
    <source>
        <dbReference type="Proteomes" id="UP000195321"/>
    </source>
</evidence>
<name>A0A1Y3MQD2_9BACI</name>
<sequence length="221" mass="25956">MKIQILDEPREVINQYIPLESRKRLSKIIIDAYQWSDLLINNTAALKTIRGTKRLLPELKNVAVEFFVMQAVKNKELPFTYRIGYNANRSHPFIELFNESILIHFNQVRTKNSGARKAFCRDRLLQPIKSYIDFEEGDIKYEDERYFQINHGYQTEKPSFITLGIPNKQGKFDASIYLLEEFSVFEGHYPKSKIETVDEINFEDFQRFAEGEGINESIKNS</sequence>
<comment type="caution">
    <text evidence="1">The sequence shown here is derived from an EMBL/GenBank/DDBJ whole genome shotgun (WGS) entry which is preliminary data.</text>
</comment>
<accession>A0A1Y3MQD2</accession>
<proteinExistence type="predicted"/>
<organism evidence="1 2">
    <name type="scientific">Bacillus pseudomycoides</name>
    <dbReference type="NCBI Taxonomy" id="64104"/>
    <lineage>
        <taxon>Bacteria</taxon>
        <taxon>Bacillati</taxon>
        <taxon>Bacillota</taxon>
        <taxon>Bacilli</taxon>
        <taxon>Bacillales</taxon>
        <taxon>Bacillaceae</taxon>
        <taxon>Bacillus</taxon>
        <taxon>Bacillus cereus group</taxon>
    </lineage>
</organism>
<reference evidence="1 2" key="1">
    <citation type="submission" date="2017-02" db="EMBL/GenBank/DDBJ databases">
        <title>Bacillus pseudomycoides isolate FSL K6-0042.</title>
        <authorList>
            <person name="Kovac J."/>
        </authorList>
    </citation>
    <scope>NUCLEOTIDE SEQUENCE [LARGE SCALE GENOMIC DNA]</scope>
    <source>
        <strain evidence="1 2">FSL K6-0042</strain>
    </source>
</reference>
<dbReference type="AlphaFoldDB" id="A0A1Y3MQD2"/>